<dbReference type="RefSeq" id="XP_042999232.1">
    <property type="nucleotide sequence ID" value="XM_043143299.1"/>
</dbReference>
<reference evidence="4" key="2">
    <citation type="journal article" date="2016" name="Genome Announc.">
        <title>Genome sequence of Ustilaginoidea virens IPU010, a rice pathogenic fungus causing false smut.</title>
        <authorList>
            <person name="Kumagai T."/>
            <person name="Ishii T."/>
            <person name="Terai G."/>
            <person name="Umemura M."/>
            <person name="Machida M."/>
            <person name="Asai K."/>
        </authorList>
    </citation>
    <scope>NUCLEOTIDE SEQUENCE [LARGE SCALE GENOMIC DNA]</scope>
    <source>
        <strain evidence="4">IPU010</strain>
    </source>
</reference>
<name>A0A1B5KST7_USTVR</name>
<dbReference type="KEGG" id="uvi:66066579"/>
<evidence type="ECO:0000313" key="2">
    <source>
        <dbReference type="EMBL" id="QUC21559.1"/>
    </source>
</evidence>
<dbReference type="Proteomes" id="UP000054053">
    <property type="component" value="Unassembled WGS sequence"/>
</dbReference>
<keyword evidence="3" id="KW-1185">Reference proteome</keyword>
<protein>
    <recommendedName>
        <fullName evidence="5">SnoaL-like domain-containing protein</fullName>
    </recommendedName>
</protein>
<evidence type="ECO:0000313" key="4">
    <source>
        <dbReference type="Proteomes" id="UP000054053"/>
    </source>
</evidence>
<dbReference type="OrthoDB" id="10264449at2759"/>
<dbReference type="Proteomes" id="UP000027002">
    <property type="component" value="Chromosome 4"/>
</dbReference>
<dbReference type="AlphaFoldDB" id="A0A1B5KST7"/>
<gene>
    <name evidence="2" type="ORF">UV8b_05802</name>
    <name evidence="1" type="ORF">UVI_02015950</name>
</gene>
<sequence length="148" mass="17087">MSKFILTKQLVRKALAPLLEVDNLELRRKFLTDYLVPNVTWTCTGSAHSLAGSRYSVKDHEDATFNRLGKNLKGPIKFVVTRVIVDSEREQDGWWCAVEARGEAIRITGQRYDNEYAWLMRWNDEGRIDEIRSYFDTMLSERVLAGSA</sequence>
<accession>A0A1B5KST7</accession>
<dbReference type="Gene3D" id="3.10.450.50">
    <property type="match status" value="1"/>
</dbReference>
<reference evidence="1" key="1">
    <citation type="journal article" date="2016" name="Genome Announc.">
        <title>Genome Sequence of Ustilaginoidea virens IPU010, a Rice Pathogenic Fungus Causing False Smut.</title>
        <authorList>
            <person name="Kumagai T."/>
            <person name="Ishii T."/>
            <person name="Terai G."/>
            <person name="Umemura M."/>
            <person name="Machida M."/>
            <person name="Asai K."/>
        </authorList>
    </citation>
    <scope>NUCLEOTIDE SEQUENCE [LARGE SCALE GENOMIC DNA]</scope>
    <source>
        <strain evidence="1">IPU010</strain>
    </source>
</reference>
<dbReference type="EMBL" id="CP072756">
    <property type="protein sequence ID" value="QUC21559.1"/>
    <property type="molecule type" value="Genomic_DNA"/>
</dbReference>
<reference evidence="2" key="3">
    <citation type="submission" date="2020-03" db="EMBL/GenBank/DDBJ databases">
        <title>A mixture of massive structural variations and highly conserved coding sequences in Ustilaginoidea virens genome.</title>
        <authorList>
            <person name="Zhang K."/>
            <person name="Zhao Z."/>
            <person name="Zhang Z."/>
            <person name="Li Y."/>
            <person name="Hsiang T."/>
            <person name="Sun W."/>
        </authorList>
    </citation>
    <scope>NUCLEOTIDE SEQUENCE</scope>
    <source>
        <strain evidence="2">UV-8b</strain>
    </source>
</reference>
<dbReference type="EMBL" id="BBTG02000006">
    <property type="protein sequence ID" value="GAO13529.1"/>
    <property type="molecule type" value="Genomic_DNA"/>
</dbReference>
<organism evidence="1 4">
    <name type="scientific">Ustilaginoidea virens</name>
    <name type="common">Rice false smut fungus</name>
    <name type="synonym">Villosiclava virens</name>
    <dbReference type="NCBI Taxonomy" id="1159556"/>
    <lineage>
        <taxon>Eukaryota</taxon>
        <taxon>Fungi</taxon>
        <taxon>Dikarya</taxon>
        <taxon>Ascomycota</taxon>
        <taxon>Pezizomycotina</taxon>
        <taxon>Sordariomycetes</taxon>
        <taxon>Hypocreomycetidae</taxon>
        <taxon>Hypocreales</taxon>
        <taxon>Clavicipitaceae</taxon>
        <taxon>Ustilaginoidea</taxon>
    </lineage>
</organism>
<dbReference type="InterPro" id="IPR032710">
    <property type="entry name" value="NTF2-like_dom_sf"/>
</dbReference>
<evidence type="ECO:0000313" key="1">
    <source>
        <dbReference type="EMBL" id="GAO13529.1"/>
    </source>
</evidence>
<evidence type="ECO:0000313" key="3">
    <source>
        <dbReference type="Proteomes" id="UP000027002"/>
    </source>
</evidence>
<dbReference type="GeneID" id="66066579"/>
<evidence type="ECO:0008006" key="5">
    <source>
        <dbReference type="Google" id="ProtNLM"/>
    </source>
</evidence>
<proteinExistence type="predicted"/>
<dbReference type="SUPFAM" id="SSF54427">
    <property type="entry name" value="NTF2-like"/>
    <property type="match status" value="1"/>
</dbReference>